<dbReference type="RefSeq" id="WP_180823695.1">
    <property type="nucleotide sequence ID" value="NZ_JACAWY010000001.1"/>
</dbReference>
<gene>
    <name evidence="2" type="ORF">WH298_06145</name>
</gene>
<evidence type="ECO:0000313" key="3">
    <source>
        <dbReference type="Proteomes" id="UP001362100"/>
    </source>
</evidence>
<dbReference type="Pfam" id="PF10908">
    <property type="entry name" value="Tlde1_dom"/>
    <property type="match status" value="1"/>
</dbReference>
<dbReference type="InterPro" id="IPR021225">
    <property type="entry name" value="Tlde1_dom"/>
</dbReference>
<reference evidence="2 3" key="1">
    <citation type="submission" date="2023-12" db="EMBL/GenBank/DDBJ databases">
        <title>Gut-associated functions are favored during microbiome assembly across C. elegans life.</title>
        <authorList>
            <person name="Zimmermann J."/>
        </authorList>
    </citation>
    <scope>NUCLEOTIDE SEQUENCE [LARGE SCALE GENOMIC DNA]</scope>
    <source>
        <strain evidence="2 3">BIGb0393</strain>
    </source>
</reference>
<proteinExistence type="predicted"/>
<sequence>MALNGTLILNGADYVPFNIYGVGVFMAFSGKGVYMNNAACGAIPNEGPIPPGKYWIVERGGGGILSWLKAQSQDLYNRIYNGAEFGRDEWFALFRDDWTIDDDSWIEGVKRGLFRLHPGRVSEGCITLVHNSDYALIRDALMQTSPMQVPCMKSLMARGWIEVIASGNNNICP</sequence>
<evidence type="ECO:0000313" key="2">
    <source>
        <dbReference type="EMBL" id="MEJ5044791.1"/>
    </source>
</evidence>
<accession>A0ABU8PRS2</accession>
<evidence type="ECO:0000259" key="1">
    <source>
        <dbReference type="Pfam" id="PF10908"/>
    </source>
</evidence>
<name>A0ABU8PRS2_9GAMM</name>
<dbReference type="EMBL" id="JBBGZW010000001">
    <property type="protein sequence ID" value="MEJ5044791.1"/>
    <property type="molecule type" value="Genomic_DNA"/>
</dbReference>
<protein>
    <submittedName>
        <fullName evidence="2">DUF2778 domain-containing protein</fullName>
    </submittedName>
</protein>
<comment type="caution">
    <text evidence="2">The sequence shown here is derived from an EMBL/GenBank/DDBJ whole genome shotgun (WGS) entry which is preliminary data.</text>
</comment>
<dbReference type="Proteomes" id="UP001362100">
    <property type="component" value="Unassembled WGS sequence"/>
</dbReference>
<keyword evidence="3" id="KW-1185">Reference proteome</keyword>
<feature type="domain" description="Tlde1" evidence="1">
    <location>
        <begin position="24"/>
        <end position="152"/>
    </location>
</feature>
<organism evidence="2 3">
    <name type="scientific">Pantoea nemavictus</name>
    <dbReference type="NCBI Taxonomy" id="2726955"/>
    <lineage>
        <taxon>Bacteria</taxon>
        <taxon>Pseudomonadati</taxon>
        <taxon>Pseudomonadota</taxon>
        <taxon>Gammaproteobacteria</taxon>
        <taxon>Enterobacterales</taxon>
        <taxon>Erwiniaceae</taxon>
        <taxon>Pantoea</taxon>
    </lineage>
</organism>